<dbReference type="Gene3D" id="3.40.190.80">
    <property type="match status" value="1"/>
</dbReference>
<dbReference type="EMBL" id="BBMN01000025">
    <property type="protein sequence ID" value="GAL08427.1"/>
    <property type="molecule type" value="Genomic_DNA"/>
</dbReference>
<protein>
    <submittedName>
        <fullName evidence="1">3'(2'),5'-bisphosphate nucleotidase</fullName>
        <ecNumber evidence="1">3.1.3.7</ecNumber>
    </submittedName>
</protein>
<dbReference type="GO" id="GO:0008441">
    <property type="term" value="F:3'(2'),5'-bisphosphate nucleotidase activity"/>
    <property type="evidence" value="ECO:0007669"/>
    <property type="project" value="UniProtKB-EC"/>
</dbReference>
<comment type="caution">
    <text evidence="1">The sequence shown here is derived from an EMBL/GenBank/DDBJ whole genome shotgun (WGS) entry which is preliminary data.</text>
</comment>
<evidence type="ECO:0000313" key="2">
    <source>
        <dbReference type="Proteomes" id="UP000029227"/>
    </source>
</evidence>
<dbReference type="EC" id="3.1.3.7" evidence="1"/>
<dbReference type="eggNOG" id="COG1218">
    <property type="taxonomic scope" value="Bacteria"/>
</dbReference>
<dbReference type="GO" id="GO:0046854">
    <property type="term" value="P:phosphatidylinositol phosphate biosynthetic process"/>
    <property type="evidence" value="ECO:0007669"/>
    <property type="project" value="InterPro"/>
</dbReference>
<dbReference type="AlphaFoldDB" id="A0A090RLQ8"/>
<gene>
    <name evidence="1" type="ORF">JCM19237_3789</name>
</gene>
<dbReference type="SUPFAM" id="SSF56655">
    <property type="entry name" value="Carbohydrate phosphatase"/>
    <property type="match status" value="1"/>
</dbReference>
<keyword evidence="1" id="KW-0378">Hydrolase</keyword>
<name>A0A090RLQ8_9GAMM</name>
<evidence type="ECO:0000313" key="1">
    <source>
        <dbReference type="EMBL" id="GAL08427.1"/>
    </source>
</evidence>
<dbReference type="PROSITE" id="PS00630">
    <property type="entry name" value="IMP_2"/>
    <property type="match status" value="1"/>
</dbReference>
<accession>A0A090RLQ8</accession>
<reference evidence="1 2" key="1">
    <citation type="journal article" date="2014" name="Genome Announc.">
        <title>Draft Genome Sequences of Two Vibrionaceae Species, Vibrio ponticus C121 and Photobacterium aphoticum C119, Isolated as Coral Reef Microbiota.</title>
        <authorList>
            <person name="Al-saari N."/>
            <person name="Meirelles P.M."/>
            <person name="Mino S."/>
            <person name="Suda W."/>
            <person name="Oshima K."/>
            <person name="Hattori M."/>
            <person name="Ohkuma M."/>
            <person name="Thompson F.L."/>
            <person name="Gomez-Gil B."/>
            <person name="Sawabe T."/>
            <person name="Sawabe T."/>
        </authorList>
    </citation>
    <scope>NUCLEOTIDE SEQUENCE [LARGE SCALE GENOMIC DNA]</scope>
    <source>
        <strain evidence="1 2">JCM 19237</strain>
    </source>
</reference>
<dbReference type="InterPro" id="IPR020550">
    <property type="entry name" value="Inositol_monophosphatase_CS"/>
</dbReference>
<proteinExistence type="predicted"/>
<dbReference type="Proteomes" id="UP000029227">
    <property type="component" value="Unassembled WGS sequence"/>
</dbReference>
<dbReference type="STRING" id="754436.JCM19237_3789"/>
<sequence>MMWDTAAGQCIAESAGAQVLTVDGEPLHYQRENLLNPFFVVSLPR</sequence>
<organism evidence="1 2">
    <name type="scientific">Photobacterium aphoticum</name>
    <dbReference type="NCBI Taxonomy" id="754436"/>
    <lineage>
        <taxon>Bacteria</taxon>
        <taxon>Pseudomonadati</taxon>
        <taxon>Pseudomonadota</taxon>
        <taxon>Gammaproteobacteria</taxon>
        <taxon>Vibrionales</taxon>
        <taxon>Vibrionaceae</taxon>
        <taxon>Photobacterium</taxon>
    </lineage>
</organism>